<evidence type="ECO:0000256" key="1">
    <source>
        <dbReference type="ARBA" id="ARBA00001478"/>
    </source>
</evidence>
<dbReference type="AlphaFoldDB" id="E0I4Z0"/>
<accession>E0I4Z0</accession>
<dbReference type="Proteomes" id="UP000005387">
    <property type="component" value="Unassembled WGS sequence"/>
</dbReference>
<proteinExistence type="inferred from homology"/>
<feature type="domain" description="Glycosyl transferase family 1" evidence="8">
    <location>
        <begin position="289"/>
        <end position="452"/>
    </location>
</feature>
<keyword evidence="11" id="KW-1185">Reference proteome</keyword>
<comment type="function">
    <text evidence="2 7">Synthesizes alpha-1,4-glucan chains using ADP-glucose.</text>
</comment>
<dbReference type="STRING" id="717606.PaecuDRAFT_0712"/>
<dbReference type="Pfam" id="PF00534">
    <property type="entry name" value="Glycos_transf_1"/>
    <property type="match status" value="1"/>
</dbReference>
<gene>
    <name evidence="7" type="primary">glgA</name>
    <name evidence="10" type="ORF">PaecuDRAFT_0712</name>
</gene>
<evidence type="ECO:0000256" key="4">
    <source>
        <dbReference type="ARBA" id="ARBA00022676"/>
    </source>
</evidence>
<protein>
    <recommendedName>
        <fullName evidence="7">Glycogen synthase</fullName>
        <ecNumber evidence="7">2.4.1.21</ecNumber>
    </recommendedName>
    <alternativeName>
        <fullName evidence="7">Starch [bacterial glycogen] synthase</fullName>
    </alternativeName>
</protein>
<keyword evidence="5 7" id="KW-0808">Transferase</keyword>
<comment type="caution">
    <text evidence="7">Lacks conserved residue(s) required for the propagation of feature annotation.</text>
</comment>
<evidence type="ECO:0000256" key="3">
    <source>
        <dbReference type="ARBA" id="ARBA00010281"/>
    </source>
</evidence>
<dbReference type="Gene3D" id="3.40.50.2000">
    <property type="entry name" value="Glycogen Phosphorylase B"/>
    <property type="match status" value="2"/>
</dbReference>
<evidence type="ECO:0000259" key="9">
    <source>
        <dbReference type="Pfam" id="PF08323"/>
    </source>
</evidence>
<comment type="pathway">
    <text evidence="7">Glycan biosynthesis; glycogen biosynthesis.</text>
</comment>
<evidence type="ECO:0000259" key="8">
    <source>
        <dbReference type="Pfam" id="PF00534"/>
    </source>
</evidence>
<dbReference type="NCBIfam" id="TIGR02095">
    <property type="entry name" value="glgA"/>
    <property type="match status" value="1"/>
</dbReference>
<evidence type="ECO:0000256" key="7">
    <source>
        <dbReference type="HAMAP-Rule" id="MF_00484"/>
    </source>
</evidence>
<keyword evidence="4 7" id="KW-0328">Glycosyltransferase</keyword>
<comment type="catalytic activity">
    <reaction evidence="1 7">
        <text>[(1-&gt;4)-alpha-D-glucosyl](n) + ADP-alpha-D-glucose = [(1-&gt;4)-alpha-D-glucosyl](n+1) + ADP + H(+)</text>
        <dbReference type="Rhea" id="RHEA:18189"/>
        <dbReference type="Rhea" id="RHEA-COMP:9584"/>
        <dbReference type="Rhea" id="RHEA-COMP:9587"/>
        <dbReference type="ChEBI" id="CHEBI:15378"/>
        <dbReference type="ChEBI" id="CHEBI:15444"/>
        <dbReference type="ChEBI" id="CHEBI:57498"/>
        <dbReference type="ChEBI" id="CHEBI:456216"/>
        <dbReference type="EC" id="2.4.1.21"/>
    </reaction>
</comment>
<dbReference type="OrthoDB" id="9808590at2"/>
<reference evidence="10 11" key="1">
    <citation type="submission" date="2010-07" db="EMBL/GenBank/DDBJ databases">
        <title>The draft genome of Paenibacillus curdlanolyticus YK9.</title>
        <authorList>
            <consortium name="US DOE Joint Genome Institute (JGI-PGF)"/>
            <person name="Lucas S."/>
            <person name="Copeland A."/>
            <person name="Lapidus A."/>
            <person name="Cheng J.-F."/>
            <person name="Bruce D."/>
            <person name="Goodwin L."/>
            <person name="Pitluck S."/>
            <person name="Land M.L."/>
            <person name="Hauser L."/>
            <person name="Chang Y.-J."/>
            <person name="Jeffries C."/>
            <person name="Anderson I.J."/>
            <person name="Johnson E."/>
            <person name="Loganathan U."/>
            <person name="Mulhopadhyay B."/>
            <person name="Kyrpides N."/>
            <person name="Woyke T.J."/>
        </authorList>
    </citation>
    <scope>NUCLEOTIDE SEQUENCE [LARGE SCALE GENOMIC DNA]</scope>
    <source>
        <strain evidence="10 11">YK9</strain>
    </source>
</reference>
<dbReference type="Pfam" id="PF08323">
    <property type="entry name" value="Glyco_transf_5"/>
    <property type="match status" value="1"/>
</dbReference>
<dbReference type="PANTHER" id="PTHR45825">
    <property type="entry name" value="GRANULE-BOUND STARCH SYNTHASE 1, CHLOROPLASTIC/AMYLOPLASTIC"/>
    <property type="match status" value="1"/>
</dbReference>
<evidence type="ECO:0000313" key="10">
    <source>
        <dbReference type="EMBL" id="EFM12032.1"/>
    </source>
</evidence>
<dbReference type="PANTHER" id="PTHR45825:SF11">
    <property type="entry name" value="ALPHA AMYLASE DOMAIN-CONTAINING PROTEIN"/>
    <property type="match status" value="1"/>
</dbReference>
<dbReference type="InterPro" id="IPR013534">
    <property type="entry name" value="Starch_synth_cat_dom"/>
</dbReference>
<dbReference type="SUPFAM" id="SSF53756">
    <property type="entry name" value="UDP-Glycosyltransferase/glycogen phosphorylase"/>
    <property type="match status" value="1"/>
</dbReference>
<feature type="domain" description="Starch synthase catalytic" evidence="9">
    <location>
        <begin position="27"/>
        <end position="234"/>
    </location>
</feature>
<dbReference type="EMBL" id="AEDD01000002">
    <property type="protein sequence ID" value="EFM12032.1"/>
    <property type="molecule type" value="Genomic_DNA"/>
</dbReference>
<dbReference type="eggNOG" id="COG0297">
    <property type="taxonomic scope" value="Bacteria"/>
</dbReference>
<dbReference type="GO" id="GO:0009011">
    <property type="term" value="F:alpha-1,4-glucan glucosyltransferase (ADP-glucose donor) activity"/>
    <property type="evidence" value="ECO:0007669"/>
    <property type="project" value="UniProtKB-UniRule"/>
</dbReference>
<dbReference type="GO" id="GO:0005978">
    <property type="term" value="P:glycogen biosynthetic process"/>
    <property type="evidence" value="ECO:0007669"/>
    <property type="project" value="UniProtKB-UniRule"/>
</dbReference>
<dbReference type="UniPathway" id="UPA00164"/>
<dbReference type="GO" id="GO:0004373">
    <property type="term" value="F:alpha-1,4-glucan glucosyltransferase (UDP-glucose donor) activity"/>
    <property type="evidence" value="ECO:0007669"/>
    <property type="project" value="InterPro"/>
</dbReference>
<organism evidence="10 11">
    <name type="scientific">Paenibacillus curdlanolyticus YK9</name>
    <dbReference type="NCBI Taxonomy" id="717606"/>
    <lineage>
        <taxon>Bacteria</taxon>
        <taxon>Bacillati</taxon>
        <taxon>Bacillota</taxon>
        <taxon>Bacilli</taxon>
        <taxon>Bacillales</taxon>
        <taxon>Paenibacillaceae</taxon>
        <taxon>Paenibacillus</taxon>
    </lineage>
</organism>
<evidence type="ECO:0000313" key="11">
    <source>
        <dbReference type="Proteomes" id="UP000005387"/>
    </source>
</evidence>
<dbReference type="InterPro" id="IPR001296">
    <property type="entry name" value="Glyco_trans_1"/>
</dbReference>
<dbReference type="EC" id="2.4.1.21" evidence="7"/>
<dbReference type="CDD" id="cd03791">
    <property type="entry name" value="GT5_Glycogen_synthase_DULL1-like"/>
    <property type="match status" value="1"/>
</dbReference>
<evidence type="ECO:0000256" key="2">
    <source>
        <dbReference type="ARBA" id="ARBA00002764"/>
    </source>
</evidence>
<dbReference type="InterPro" id="IPR011835">
    <property type="entry name" value="GS/SS"/>
</dbReference>
<evidence type="ECO:0000256" key="5">
    <source>
        <dbReference type="ARBA" id="ARBA00022679"/>
    </source>
</evidence>
<comment type="similarity">
    <text evidence="3 7">Belongs to the glycosyltransferase 1 family. Bacterial/plant glycogen synthase subfamily.</text>
</comment>
<name>E0I4Z0_9BACL</name>
<evidence type="ECO:0000256" key="6">
    <source>
        <dbReference type="ARBA" id="ARBA00023056"/>
    </source>
</evidence>
<sequence length="497" mass="55950">MSKAILFAAGYVDPNGIETCNTQFMSKMQDKGLTVGAIVPLHRLNGDASEGANGRILAVIEVAMPYRTVQTVIRRTERSGIPFYWIDAPTYFDRPNRFGELDDAERYLFWCKAVVQALPALDMMPDLIHCQDWPSAFIPFLLAHRYRSITAYKAIRTMYTFHSIGNQGIFDQENCWNAGLFIEELQEFGLDYYEQLNFMQAGLRYADAITTVSPQYAREIATEMCGMTMEQLIADKQEQLYGIVNGIDHETFDPATDQQIAANYKVDHLAGKSMNKAALQLELGLPQRADVPVLLFHSAFSSEKGADMLRYGLPDLLKSDLQLIVLHAGPDSCGFEEAPFARFFAEAAQSNESKFRFHPYDAKRKRRLFAGADMLLMPSASEPCGFEQQLAMRYGTVPIVRSVGGLADTVIPYSENPADATGFAFHYANEKVMLHAVRQAIGLYNSKEQWEKLIRNGMKRHYSIDDTVDAYWNVYRKLIGDSIGMAASSHGNEGYQR</sequence>
<dbReference type="HAMAP" id="MF_00484">
    <property type="entry name" value="Glycogen_synth"/>
    <property type="match status" value="1"/>
</dbReference>
<keyword evidence="6 7" id="KW-0320">Glycogen biosynthesis</keyword>